<proteinExistence type="predicted"/>
<dbReference type="AlphaFoldDB" id="A0AAD5MBA0"/>
<keyword evidence="2" id="KW-1185">Reference proteome</keyword>
<dbReference type="EMBL" id="JAKCXM010000004">
    <property type="protein sequence ID" value="KAJ0409409.1"/>
    <property type="molecule type" value="Genomic_DNA"/>
</dbReference>
<accession>A0AAD5MBA0</accession>
<evidence type="ECO:0000313" key="1">
    <source>
        <dbReference type="EMBL" id="KAJ0409409.1"/>
    </source>
</evidence>
<name>A0AAD5MBA0_PYTIN</name>
<dbReference type="Proteomes" id="UP001209570">
    <property type="component" value="Unassembled WGS sequence"/>
</dbReference>
<evidence type="ECO:0008006" key="3">
    <source>
        <dbReference type="Google" id="ProtNLM"/>
    </source>
</evidence>
<gene>
    <name evidence="1" type="ORF">P43SY_002299</name>
</gene>
<protein>
    <recommendedName>
        <fullName evidence="3">PH domain-containing protein</fullName>
    </recommendedName>
</protein>
<sequence>MACAGYLVVNAVQLVMAEMRHDGRLVCRGVDQSRLSKHRRRRHDDKLCDTSAALPELSRKMMHLHDSSSAVAWTARRCDPEPEEEPVPRDSMESDWALRSSISTTISSVDGAEEDAEPRVFQLSGFAVDVVDVDDNVARLPHSFYVRTRRVTIHADSSFTTSAPVDSIELSAPNEEAKQGWMTWLQKWRRIAIRSRKLETSDVRAYPRISAPVLPRHCTPIGVCVSAPD</sequence>
<comment type="caution">
    <text evidence="1">The sequence shown here is derived from an EMBL/GenBank/DDBJ whole genome shotgun (WGS) entry which is preliminary data.</text>
</comment>
<organism evidence="1 2">
    <name type="scientific">Pythium insidiosum</name>
    <name type="common">Pythiosis disease agent</name>
    <dbReference type="NCBI Taxonomy" id="114742"/>
    <lineage>
        <taxon>Eukaryota</taxon>
        <taxon>Sar</taxon>
        <taxon>Stramenopiles</taxon>
        <taxon>Oomycota</taxon>
        <taxon>Peronosporomycetes</taxon>
        <taxon>Pythiales</taxon>
        <taxon>Pythiaceae</taxon>
        <taxon>Pythium</taxon>
    </lineage>
</organism>
<reference evidence="1" key="1">
    <citation type="submission" date="2021-12" db="EMBL/GenBank/DDBJ databases">
        <title>Prjna785345.</title>
        <authorList>
            <person name="Rujirawat T."/>
            <person name="Krajaejun T."/>
        </authorList>
    </citation>
    <scope>NUCLEOTIDE SEQUENCE</scope>
    <source>
        <strain evidence="1">Pi057C3</strain>
    </source>
</reference>
<evidence type="ECO:0000313" key="2">
    <source>
        <dbReference type="Proteomes" id="UP001209570"/>
    </source>
</evidence>